<name>A0A0R3UNL9_MESCO</name>
<evidence type="ECO:0000256" key="4">
    <source>
        <dbReference type="ARBA" id="ARBA00023136"/>
    </source>
</evidence>
<dbReference type="Gene3D" id="1.10.1450.10">
    <property type="entry name" value="Tetraspanin"/>
    <property type="match status" value="1"/>
</dbReference>
<gene>
    <name evidence="7" type="ORF">MCOS_LOCUS9398</name>
</gene>
<dbReference type="WBParaSite" id="MCU_008736-RA">
    <property type="protein sequence ID" value="MCU_008736-RA"/>
    <property type="gene ID" value="MCU_008736"/>
</dbReference>
<dbReference type="Proteomes" id="UP000267029">
    <property type="component" value="Unassembled WGS sequence"/>
</dbReference>
<sequence length="282" mass="32447">MRVNRLIWIGVLVWILGYALVFLAASILLFQRRQVFMLVFTAAQVTLVSILVTVYACWLIINIASAIQTWRTSRLNMVVIFLIQIYISLAVEMYLLHAIFNHRDELIWNFLDHAVTQLVGKYVDSKDAADILDWIHETFECCGITQWHYEWWLDDNGWILPRVNHTYAWVPQSCCIRTAYYKNCGVARPRRKPRSTSDNSSGGEESEEEKKEDEVDDGVFETGSYAATDWYTRLNNEPCPDMIVEYVGEWPTYILMALISFTVGKATMSTAASFGIISKANK</sequence>
<evidence type="ECO:0000256" key="5">
    <source>
        <dbReference type="SAM" id="MobiDB-lite"/>
    </source>
</evidence>
<evidence type="ECO:0000256" key="2">
    <source>
        <dbReference type="ARBA" id="ARBA00022692"/>
    </source>
</evidence>
<keyword evidence="8" id="KW-1185">Reference proteome</keyword>
<dbReference type="EMBL" id="UXSR01005711">
    <property type="protein sequence ID" value="VDD83395.1"/>
    <property type="molecule type" value="Genomic_DNA"/>
</dbReference>
<reference evidence="9" key="2">
    <citation type="submission" date="2019-11" db="UniProtKB">
        <authorList>
            <consortium name="WormBaseParasite"/>
        </authorList>
    </citation>
    <scope>IDENTIFICATION</scope>
</reference>
<dbReference type="InterPro" id="IPR008952">
    <property type="entry name" value="Tetraspanin_EC2_sf"/>
</dbReference>
<keyword evidence="2 6" id="KW-0812">Transmembrane</keyword>
<dbReference type="CDD" id="cd03127">
    <property type="entry name" value="tetraspanin_LEL"/>
    <property type="match status" value="1"/>
</dbReference>
<protein>
    <submittedName>
        <fullName evidence="9">Tetraspanin</fullName>
    </submittedName>
</protein>
<reference evidence="7 8" key="1">
    <citation type="submission" date="2018-10" db="EMBL/GenBank/DDBJ databases">
        <authorList>
            <consortium name="Pathogen Informatics"/>
        </authorList>
    </citation>
    <scope>NUCLEOTIDE SEQUENCE [LARGE SCALE GENOMIC DNA]</scope>
</reference>
<feature type="transmembrane region" description="Helical" evidence="6">
    <location>
        <begin position="6"/>
        <end position="30"/>
    </location>
</feature>
<evidence type="ECO:0000256" key="3">
    <source>
        <dbReference type="ARBA" id="ARBA00022989"/>
    </source>
</evidence>
<dbReference type="OrthoDB" id="6257389at2759"/>
<dbReference type="Pfam" id="PF00335">
    <property type="entry name" value="Tetraspanin"/>
    <property type="match status" value="1"/>
</dbReference>
<organism evidence="7 8">
    <name type="scientific">Mesocestoides corti</name>
    <name type="common">Flatworm</name>
    <dbReference type="NCBI Taxonomy" id="53468"/>
    <lineage>
        <taxon>Eukaryota</taxon>
        <taxon>Metazoa</taxon>
        <taxon>Spiralia</taxon>
        <taxon>Lophotrochozoa</taxon>
        <taxon>Platyhelminthes</taxon>
        <taxon>Cestoda</taxon>
        <taxon>Eucestoda</taxon>
        <taxon>Cyclophyllidea</taxon>
        <taxon>Mesocestoididae</taxon>
        <taxon>Mesocestoides</taxon>
    </lineage>
</organism>
<evidence type="ECO:0000313" key="7">
    <source>
        <dbReference type="EMBL" id="VDD83395.1"/>
    </source>
</evidence>
<dbReference type="InterPro" id="IPR018499">
    <property type="entry name" value="Tetraspanin/Peripherin"/>
</dbReference>
<evidence type="ECO:0000256" key="1">
    <source>
        <dbReference type="ARBA" id="ARBA00004141"/>
    </source>
</evidence>
<proteinExistence type="predicted"/>
<dbReference type="GO" id="GO:0016020">
    <property type="term" value="C:membrane"/>
    <property type="evidence" value="ECO:0007669"/>
    <property type="project" value="UniProtKB-SubCell"/>
</dbReference>
<dbReference type="AlphaFoldDB" id="A0A0R3UNL9"/>
<keyword evidence="4 6" id="KW-0472">Membrane</keyword>
<dbReference type="STRING" id="53468.A0A0R3UNL9"/>
<evidence type="ECO:0000313" key="8">
    <source>
        <dbReference type="Proteomes" id="UP000267029"/>
    </source>
</evidence>
<keyword evidence="3 6" id="KW-1133">Transmembrane helix</keyword>
<dbReference type="SUPFAM" id="SSF48652">
    <property type="entry name" value="Tetraspanin"/>
    <property type="match status" value="1"/>
</dbReference>
<feature type="transmembrane region" description="Helical" evidence="6">
    <location>
        <begin position="75"/>
        <end position="96"/>
    </location>
</feature>
<accession>A0A0R3UNL9</accession>
<evidence type="ECO:0000256" key="6">
    <source>
        <dbReference type="SAM" id="Phobius"/>
    </source>
</evidence>
<evidence type="ECO:0000313" key="9">
    <source>
        <dbReference type="WBParaSite" id="MCU_008736-RA"/>
    </source>
</evidence>
<feature type="transmembrane region" description="Helical" evidence="6">
    <location>
        <begin position="37"/>
        <end position="63"/>
    </location>
</feature>
<comment type="subcellular location">
    <subcellularLocation>
        <location evidence="1">Membrane</location>
        <topology evidence="1">Multi-pass membrane protein</topology>
    </subcellularLocation>
</comment>
<feature type="region of interest" description="Disordered" evidence="5">
    <location>
        <begin position="188"/>
        <end position="218"/>
    </location>
</feature>